<name>A0A919VZ53_9ACTN</name>
<comment type="caution">
    <text evidence="1">The sequence shown here is derived from an EMBL/GenBank/DDBJ whole genome shotgun (WGS) entry which is preliminary data.</text>
</comment>
<protein>
    <submittedName>
        <fullName evidence="1">Uncharacterized protein</fullName>
    </submittedName>
</protein>
<organism evidence="1 2">
    <name type="scientific">Winogradskya consettensis</name>
    <dbReference type="NCBI Taxonomy" id="113560"/>
    <lineage>
        <taxon>Bacteria</taxon>
        <taxon>Bacillati</taxon>
        <taxon>Actinomycetota</taxon>
        <taxon>Actinomycetes</taxon>
        <taxon>Micromonosporales</taxon>
        <taxon>Micromonosporaceae</taxon>
        <taxon>Winogradskya</taxon>
    </lineage>
</organism>
<reference evidence="1" key="1">
    <citation type="submission" date="2021-03" db="EMBL/GenBank/DDBJ databases">
        <title>Whole genome shotgun sequence of Actinoplanes consettensis NBRC 14913.</title>
        <authorList>
            <person name="Komaki H."/>
            <person name="Tamura T."/>
        </authorList>
    </citation>
    <scope>NUCLEOTIDE SEQUENCE</scope>
    <source>
        <strain evidence="1">NBRC 14913</strain>
    </source>
</reference>
<evidence type="ECO:0000313" key="2">
    <source>
        <dbReference type="Proteomes" id="UP000680865"/>
    </source>
</evidence>
<accession>A0A919VZ53</accession>
<dbReference type="Proteomes" id="UP000680865">
    <property type="component" value="Unassembled WGS sequence"/>
</dbReference>
<proteinExistence type="predicted"/>
<evidence type="ECO:0000313" key="1">
    <source>
        <dbReference type="EMBL" id="GIM74323.1"/>
    </source>
</evidence>
<gene>
    <name evidence="1" type="ORF">Aco04nite_39680</name>
</gene>
<dbReference type="EMBL" id="BOQP01000020">
    <property type="protein sequence ID" value="GIM74323.1"/>
    <property type="molecule type" value="Genomic_DNA"/>
</dbReference>
<keyword evidence="2" id="KW-1185">Reference proteome</keyword>
<sequence>MALDEGLAAHGLLRRDVILDDGAQNLELAVIKTHDPSPSIGPGTRLPGVPVYVAVAMRAMIDR</sequence>
<dbReference type="AlphaFoldDB" id="A0A919VZ53"/>